<proteinExistence type="predicted"/>
<reference evidence="2 3" key="1">
    <citation type="submission" date="2019-07" db="EMBL/GenBank/DDBJ databases">
        <title>Whole genome shotgun sequence of Brevifollis gellanilyticus NBRC 108608.</title>
        <authorList>
            <person name="Hosoyama A."/>
            <person name="Uohara A."/>
            <person name="Ohji S."/>
            <person name="Ichikawa N."/>
        </authorList>
    </citation>
    <scope>NUCLEOTIDE SEQUENCE [LARGE SCALE GENOMIC DNA]</scope>
    <source>
        <strain evidence="2 3">NBRC 108608</strain>
    </source>
</reference>
<dbReference type="RefSeq" id="WP_170266751.1">
    <property type="nucleotide sequence ID" value="NZ_BKAG01000015.1"/>
</dbReference>
<evidence type="ECO:0000256" key="1">
    <source>
        <dbReference type="SAM" id="Phobius"/>
    </source>
</evidence>
<keyword evidence="1" id="KW-1133">Transmembrane helix</keyword>
<keyword evidence="1" id="KW-0472">Membrane</keyword>
<evidence type="ECO:0000313" key="3">
    <source>
        <dbReference type="Proteomes" id="UP000321577"/>
    </source>
</evidence>
<dbReference type="EMBL" id="BKAG01000015">
    <property type="protein sequence ID" value="GEP43193.1"/>
    <property type="molecule type" value="Genomic_DNA"/>
</dbReference>
<protein>
    <submittedName>
        <fullName evidence="2">Uncharacterized protein</fullName>
    </submittedName>
</protein>
<gene>
    <name evidence="2" type="ORF">BGE01nite_24840</name>
</gene>
<evidence type="ECO:0000313" key="2">
    <source>
        <dbReference type="EMBL" id="GEP43193.1"/>
    </source>
</evidence>
<accession>A0A512M922</accession>
<dbReference type="Proteomes" id="UP000321577">
    <property type="component" value="Unassembled WGS sequence"/>
</dbReference>
<sequence length="49" mass="5528">MSRRRLGPPLIPGFWIIVAFLLLLASVAGYYYLLASETTFERKVVPAET</sequence>
<keyword evidence="1" id="KW-0812">Transmembrane</keyword>
<organism evidence="2 3">
    <name type="scientific">Brevifollis gellanilyticus</name>
    <dbReference type="NCBI Taxonomy" id="748831"/>
    <lineage>
        <taxon>Bacteria</taxon>
        <taxon>Pseudomonadati</taxon>
        <taxon>Verrucomicrobiota</taxon>
        <taxon>Verrucomicrobiia</taxon>
        <taxon>Verrucomicrobiales</taxon>
        <taxon>Verrucomicrobiaceae</taxon>
    </lineage>
</organism>
<dbReference type="AlphaFoldDB" id="A0A512M922"/>
<name>A0A512M922_9BACT</name>
<keyword evidence="3" id="KW-1185">Reference proteome</keyword>
<feature type="transmembrane region" description="Helical" evidence="1">
    <location>
        <begin position="12"/>
        <end position="33"/>
    </location>
</feature>
<comment type="caution">
    <text evidence="2">The sequence shown here is derived from an EMBL/GenBank/DDBJ whole genome shotgun (WGS) entry which is preliminary data.</text>
</comment>